<accession>A0A2A8Q1Q8</accession>
<dbReference type="AlphaFoldDB" id="A0A2A8Q1Q8"/>
<feature type="transmembrane region" description="Helical" evidence="1">
    <location>
        <begin position="97"/>
        <end position="116"/>
    </location>
</feature>
<dbReference type="OrthoDB" id="1668806at2"/>
<keyword evidence="1" id="KW-0472">Membrane</keyword>
<feature type="transmembrane region" description="Helical" evidence="1">
    <location>
        <begin position="161"/>
        <end position="182"/>
    </location>
</feature>
<sequence>MEEWIASQKETNHHKIAITLFPISLFLGYIHPGLFGLGLFLFFIITSFKLLKKMLFFMLILGIISVILPFLAPIIFIVMLVLFFMRIQFVLKNWRPFLAGLLVYGIAAILLARMSFDPTSASLAYDSSPSKLIESIIVSGLGFIGIRTTLIWLYGHNYSSYAALGIMGSVPLIIISFILPFLKMHVGGDAYVAEPGMVDGHAVTGETVVHSSDAHITKGTNVQHVQSYVRTAPDGDVTNNLSYHGPDAKPVNTEMVAVKSHVRTAPDGDVTNNLSYHGPDAKPVNTDMVAVKAHVRTAPDGDVTNNLSYHGPDTNLVNVEAQGNDHVKVTSDTKDSSQWGSMTPEQKETALNAFNGTLVGQGMVDKVLKRVDPKKGRNRFCGHCGKERSGNERFCVSCGGSLEEDEQSPKQTDSRKKGNFILLSVVGAIVVIIALLMMENSFFSEDDKVATSEYSEEDNTQLSTVSLSDIDGYWVDKSDPSYVGIHVTDDKKGEITLYNGEENVTYLFKEQDSDEKEISLRIYEVKSDLETFTPFNVRVNVIDDEEIELIRLGHEEENLSLTRMTKEEFMNYYDPVDEKKTYTGQSDKREQSNRTNTKIPFSHIEASWINTSGGPNLSIILQEGERSGEIIIDEGQPGGGRLPQHKFYISSEPKNGDNTYILSVQQNSGEYRYVELTLTEDRLRMKMDGQESFYRRG</sequence>
<reference evidence="2 3" key="1">
    <citation type="submission" date="2017-09" db="EMBL/GenBank/DDBJ databases">
        <title>Large-scale bioinformatics analysis of Bacillus genomes uncovers conserved roles of natural products in bacterial physiology.</title>
        <authorList>
            <consortium name="Agbiome Team Llc"/>
            <person name="Bleich R.M."/>
            <person name="Grubbs K.J."/>
            <person name="Santa Maria K.C."/>
            <person name="Allen S.E."/>
            <person name="Farag S."/>
            <person name="Shank E.A."/>
            <person name="Bowers A."/>
        </authorList>
    </citation>
    <scope>NUCLEOTIDE SEQUENCE [LARGE SCALE GENOMIC DNA]</scope>
    <source>
        <strain evidence="2 3">AFS010695</strain>
    </source>
</reference>
<evidence type="ECO:0000313" key="3">
    <source>
        <dbReference type="Proteomes" id="UP000220635"/>
    </source>
</evidence>
<feature type="transmembrane region" description="Helical" evidence="1">
    <location>
        <begin position="20"/>
        <end position="44"/>
    </location>
</feature>
<name>A0A2A8Q1Q8_BACCE</name>
<evidence type="ECO:0008006" key="4">
    <source>
        <dbReference type="Google" id="ProtNLM"/>
    </source>
</evidence>
<gene>
    <name evidence="2" type="ORF">CN425_02435</name>
</gene>
<proteinExistence type="predicted"/>
<evidence type="ECO:0000256" key="1">
    <source>
        <dbReference type="SAM" id="Phobius"/>
    </source>
</evidence>
<feature type="transmembrane region" description="Helical" evidence="1">
    <location>
        <begin position="56"/>
        <end position="85"/>
    </location>
</feature>
<protein>
    <recommendedName>
        <fullName evidence="4">Zinc ribbon domain-containing protein</fullName>
    </recommendedName>
</protein>
<dbReference type="RefSeq" id="WP_098380353.1">
    <property type="nucleotide sequence ID" value="NZ_NTWE01000009.1"/>
</dbReference>
<keyword evidence="1" id="KW-0812">Transmembrane</keyword>
<evidence type="ECO:0000313" key="2">
    <source>
        <dbReference type="EMBL" id="PEW06168.1"/>
    </source>
</evidence>
<dbReference type="Proteomes" id="UP000220635">
    <property type="component" value="Unassembled WGS sequence"/>
</dbReference>
<organism evidence="2 3">
    <name type="scientific">Bacillus cereus</name>
    <dbReference type="NCBI Taxonomy" id="1396"/>
    <lineage>
        <taxon>Bacteria</taxon>
        <taxon>Bacillati</taxon>
        <taxon>Bacillota</taxon>
        <taxon>Bacilli</taxon>
        <taxon>Bacillales</taxon>
        <taxon>Bacillaceae</taxon>
        <taxon>Bacillus</taxon>
        <taxon>Bacillus cereus group</taxon>
    </lineage>
</organism>
<dbReference type="EMBL" id="NTWE01000009">
    <property type="protein sequence ID" value="PEW06168.1"/>
    <property type="molecule type" value="Genomic_DNA"/>
</dbReference>
<comment type="caution">
    <text evidence="2">The sequence shown here is derived from an EMBL/GenBank/DDBJ whole genome shotgun (WGS) entry which is preliminary data.</text>
</comment>
<feature type="transmembrane region" description="Helical" evidence="1">
    <location>
        <begin position="420"/>
        <end position="438"/>
    </location>
</feature>
<keyword evidence="1" id="KW-1133">Transmembrane helix</keyword>